<dbReference type="EMBL" id="SDMP01000009">
    <property type="protein sequence ID" value="RYR40258.1"/>
    <property type="molecule type" value="Genomic_DNA"/>
</dbReference>
<sequence length="160" mass="18708">MHLYDRIIPYLERVGLYHLPRLNTRWFWLDESLVSTFIERWHPETHTFHMPFGECSIMLQDMAYQLGLPVDGKAISGCLTDFEKVLLTDATEDTVRLYARAYIMMLLSTQLFGDKSANWIVWEPYAALDMLAVVHPDILAKEHSRLRRAITSLIYFAVIE</sequence>
<evidence type="ECO:0000313" key="2">
    <source>
        <dbReference type="EMBL" id="RYR40258.1"/>
    </source>
</evidence>
<dbReference type="GO" id="GO:0010073">
    <property type="term" value="P:meristem maintenance"/>
    <property type="evidence" value="ECO:0007669"/>
    <property type="project" value="InterPro"/>
</dbReference>
<dbReference type="InterPro" id="IPR019557">
    <property type="entry name" value="AminoTfrase-like_pln_mobile"/>
</dbReference>
<accession>A0A445BNK7</accession>
<evidence type="ECO:0000259" key="1">
    <source>
        <dbReference type="Pfam" id="PF10536"/>
    </source>
</evidence>
<dbReference type="Proteomes" id="UP000289738">
    <property type="component" value="Chromosome A09"/>
</dbReference>
<organism evidence="2 3">
    <name type="scientific">Arachis hypogaea</name>
    <name type="common">Peanut</name>
    <dbReference type="NCBI Taxonomy" id="3818"/>
    <lineage>
        <taxon>Eukaryota</taxon>
        <taxon>Viridiplantae</taxon>
        <taxon>Streptophyta</taxon>
        <taxon>Embryophyta</taxon>
        <taxon>Tracheophyta</taxon>
        <taxon>Spermatophyta</taxon>
        <taxon>Magnoliopsida</taxon>
        <taxon>eudicotyledons</taxon>
        <taxon>Gunneridae</taxon>
        <taxon>Pentapetalae</taxon>
        <taxon>rosids</taxon>
        <taxon>fabids</taxon>
        <taxon>Fabales</taxon>
        <taxon>Fabaceae</taxon>
        <taxon>Papilionoideae</taxon>
        <taxon>50 kb inversion clade</taxon>
        <taxon>dalbergioids sensu lato</taxon>
        <taxon>Dalbergieae</taxon>
        <taxon>Pterocarpus clade</taxon>
        <taxon>Arachis</taxon>
    </lineage>
</organism>
<reference evidence="2 3" key="1">
    <citation type="submission" date="2019-01" db="EMBL/GenBank/DDBJ databases">
        <title>Sequencing of cultivated peanut Arachis hypogaea provides insights into genome evolution and oil improvement.</title>
        <authorList>
            <person name="Chen X."/>
        </authorList>
    </citation>
    <scope>NUCLEOTIDE SEQUENCE [LARGE SCALE GENOMIC DNA]</scope>
    <source>
        <strain evidence="3">cv. Fuhuasheng</strain>
        <tissue evidence="2">Leaves</tissue>
    </source>
</reference>
<name>A0A445BNK7_ARAHY</name>
<dbReference type="InterPro" id="IPR044824">
    <property type="entry name" value="MAIN-like"/>
</dbReference>
<feature type="domain" description="Aminotransferase-like plant mobile" evidence="1">
    <location>
        <begin position="15"/>
        <end position="80"/>
    </location>
</feature>
<proteinExistence type="predicted"/>
<comment type="caution">
    <text evidence="2">The sequence shown here is derived from an EMBL/GenBank/DDBJ whole genome shotgun (WGS) entry which is preliminary data.</text>
</comment>
<keyword evidence="3" id="KW-1185">Reference proteome</keyword>
<gene>
    <name evidence="2" type="ORF">Ahy_A09g045981</name>
</gene>
<evidence type="ECO:0000313" key="3">
    <source>
        <dbReference type="Proteomes" id="UP000289738"/>
    </source>
</evidence>
<dbReference type="AlphaFoldDB" id="A0A445BNK7"/>
<dbReference type="Pfam" id="PF10536">
    <property type="entry name" value="PMD"/>
    <property type="match status" value="1"/>
</dbReference>
<dbReference type="PANTHER" id="PTHR46033">
    <property type="entry name" value="PROTEIN MAIN-LIKE 2"/>
    <property type="match status" value="1"/>
</dbReference>
<dbReference type="PANTHER" id="PTHR46033:SF8">
    <property type="entry name" value="PROTEIN MAINTENANCE OF MERISTEMS-LIKE"/>
    <property type="match status" value="1"/>
</dbReference>
<protein>
    <recommendedName>
        <fullName evidence="1">Aminotransferase-like plant mobile domain-containing protein</fullName>
    </recommendedName>
</protein>